<name>A0ABY0ILP6_9BACT</name>
<proteinExistence type="predicted"/>
<evidence type="ECO:0000313" key="2">
    <source>
        <dbReference type="Proteomes" id="UP000443582"/>
    </source>
</evidence>
<dbReference type="EMBL" id="QDKL01000001">
    <property type="protein sequence ID" value="RZF22449.1"/>
    <property type="molecule type" value="Genomic_DNA"/>
</dbReference>
<keyword evidence="2" id="KW-1185">Reference proteome</keyword>
<accession>A0ABY0ILP6</accession>
<evidence type="ECO:0000313" key="1">
    <source>
        <dbReference type="EMBL" id="RZF22449.1"/>
    </source>
</evidence>
<dbReference type="PROSITE" id="PS51257">
    <property type="entry name" value="PROKAR_LIPOPROTEIN"/>
    <property type="match status" value="1"/>
</dbReference>
<comment type="caution">
    <text evidence="1">The sequence shown here is derived from an EMBL/GenBank/DDBJ whole genome shotgun (WGS) entry which is preliminary data.</text>
</comment>
<sequence>MDFLRLGLLLTITTSFISCAKISYLTEQGIGQVDILWSARDNKDVLLDPKVKPEYKEKIKKIETYKKYFYNYWDKKPTEIYSQTTLLKTRAVTYLVIASRPNEVKPRKECFAFYGCFPYLGFFKESSAREFARELEESGYETYVRDVLAYSTLGNFDDPILSSFFEYGRYSLTETIFHELFHTIFFVKNEVDLNENLANYFGKQMLIEYYKDDPKLDEYLKNLKLNSKLKASITEHAKKLKEILRSSEDWQAKKDQYLNETMPRELEELCLELNAKKCWPKKMKWNSASLAAFMTYEKSLSYIEDYAQKFQGDLRKLLADIEAKYQKFEDIDTELSFEEYLFKNNSK</sequence>
<dbReference type="Proteomes" id="UP000443582">
    <property type="component" value="Unassembled WGS sequence"/>
</dbReference>
<dbReference type="InterPro" id="IPR014553">
    <property type="entry name" value="Aminopept"/>
</dbReference>
<reference evidence="2" key="1">
    <citation type="journal article" date="2019" name="Int. J. Syst. Evol. Microbiol.">
        <title>Halobacteriovorax valvorus sp. nov., a novel prokaryotic predator isolated from coastal seawater of China.</title>
        <authorList>
            <person name="Chen M.-X."/>
        </authorList>
    </citation>
    <scope>NUCLEOTIDE SEQUENCE [LARGE SCALE GENOMIC DNA]</scope>
    <source>
        <strain evidence="2">BL9</strain>
    </source>
</reference>
<evidence type="ECO:0008006" key="3">
    <source>
        <dbReference type="Google" id="ProtNLM"/>
    </source>
</evidence>
<organism evidence="1 2">
    <name type="scientific">Halobacteriovorax vibrionivorans</name>
    <dbReference type="NCBI Taxonomy" id="2152716"/>
    <lineage>
        <taxon>Bacteria</taxon>
        <taxon>Pseudomonadati</taxon>
        <taxon>Bdellovibrionota</taxon>
        <taxon>Bacteriovoracia</taxon>
        <taxon>Bacteriovoracales</taxon>
        <taxon>Halobacteriovoraceae</taxon>
        <taxon>Halobacteriovorax</taxon>
    </lineage>
</organism>
<protein>
    <recommendedName>
        <fullName evidence="3">Aminopeptidase</fullName>
    </recommendedName>
</protein>
<dbReference type="RefSeq" id="WP_114705394.1">
    <property type="nucleotide sequence ID" value="NZ_QDKL01000001.1"/>
</dbReference>
<gene>
    <name evidence="1" type="ORF">DAY19_01370</name>
</gene>
<dbReference type="Pfam" id="PF10023">
    <property type="entry name" value="Aminopep"/>
    <property type="match status" value="1"/>
</dbReference>